<accession>A0A923MHW9</accession>
<evidence type="ECO:0000313" key="2">
    <source>
        <dbReference type="Proteomes" id="UP000620327"/>
    </source>
</evidence>
<organism evidence="1 2">
    <name type="scientific">Dysosmobacter segnis</name>
    <dbReference type="NCBI Taxonomy" id="2763042"/>
    <lineage>
        <taxon>Bacteria</taxon>
        <taxon>Bacillati</taxon>
        <taxon>Bacillota</taxon>
        <taxon>Clostridia</taxon>
        <taxon>Eubacteriales</taxon>
        <taxon>Oscillospiraceae</taxon>
        <taxon>Dysosmobacter</taxon>
    </lineage>
</organism>
<evidence type="ECO:0000313" key="1">
    <source>
        <dbReference type="EMBL" id="MBC5770985.1"/>
    </source>
</evidence>
<dbReference type="EMBL" id="JACOQI010000011">
    <property type="protein sequence ID" value="MBC5770985.1"/>
    <property type="molecule type" value="Genomic_DNA"/>
</dbReference>
<comment type="caution">
    <text evidence="1">The sequence shown here is derived from an EMBL/GenBank/DDBJ whole genome shotgun (WGS) entry which is preliminary data.</text>
</comment>
<gene>
    <name evidence="1" type="ORF">H8Z83_11755</name>
</gene>
<dbReference type="Proteomes" id="UP000620327">
    <property type="component" value="Unassembled WGS sequence"/>
</dbReference>
<keyword evidence="2" id="KW-1185">Reference proteome</keyword>
<name>A0A923MHW9_9FIRM</name>
<protein>
    <submittedName>
        <fullName evidence="1">Uncharacterized protein</fullName>
    </submittedName>
</protein>
<dbReference type="RefSeq" id="WP_187015214.1">
    <property type="nucleotide sequence ID" value="NZ_JACOQI010000011.1"/>
</dbReference>
<proteinExistence type="predicted"/>
<dbReference type="AlphaFoldDB" id="A0A923MHW9"/>
<reference evidence="1" key="1">
    <citation type="submission" date="2020-08" db="EMBL/GenBank/DDBJ databases">
        <title>Genome public.</title>
        <authorList>
            <person name="Liu C."/>
            <person name="Sun Q."/>
        </authorList>
    </citation>
    <scope>NUCLEOTIDE SEQUENCE</scope>
    <source>
        <strain evidence="1">BX15</strain>
    </source>
</reference>
<sequence length="247" mass="29426">MALKRVFAGFYTRYDGKPIFVVRVLKDIDTGESIVVCKDASFSKEDNEHYYLIRYTSFCEQVEVDGVLRDKYVRQTRREIDEGTVREVYEDGFPEPKSKPFTYVDDEYAERAIRCSRTYYEYAKDICENYRMDLRRYKLIRERKQYIGVSNREAYQAMCEDLAFAQQSLKTVLNDYANLFRKRFSEGLSIRKAADAMQQNRGVIERRQAALYRAFAQLLQQRDEADGVYRLMQKTEYNQRDIEDLLE</sequence>